<organism evidence="1 2">
    <name type="scientific">Botryobasidium botryosum (strain FD-172 SS1)</name>
    <dbReference type="NCBI Taxonomy" id="930990"/>
    <lineage>
        <taxon>Eukaryota</taxon>
        <taxon>Fungi</taxon>
        <taxon>Dikarya</taxon>
        <taxon>Basidiomycota</taxon>
        <taxon>Agaricomycotina</taxon>
        <taxon>Agaricomycetes</taxon>
        <taxon>Cantharellales</taxon>
        <taxon>Botryobasidiaceae</taxon>
        <taxon>Botryobasidium</taxon>
    </lineage>
</organism>
<dbReference type="EMBL" id="KL198185">
    <property type="protein sequence ID" value="KDQ05803.1"/>
    <property type="molecule type" value="Genomic_DNA"/>
</dbReference>
<accession>A0A067LRF7</accession>
<dbReference type="AlphaFoldDB" id="A0A067LRF7"/>
<evidence type="ECO:0000313" key="1">
    <source>
        <dbReference type="EMBL" id="KDQ05803.1"/>
    </source>
</evidence>
<proteinExistence type="predicted"/>
<dbReference type="InParanoid" id="A0A067LRF7"/>
<dbReference type="Proteomes" id="UP000027195">
    <property type="component" value="Unassembled WGS sequence"/>
</dbReference>
<name>A0A067LRF7_BOTB1</name>
<dbReference type="HOGENOM" id="CLU_1824984_0_0_1"/>
<gene>
    <name evidence="1" type="ORF">BOTBODRAFT_182211</name>
</gene>
<protein>
    <submittedName>
        <fullName evidence="1">Uncharacterized protein</fullName>
    </submittedName>
</protein>
<reference evidence="2" key="1">
    <citation type="journal article" date="2014" name="Proc. Natl. Acad. Sci. U.S.A.">
        <title>Extensive sampling of basidiomycete genomes demonstrates inadequacy of the white-rot/brown-rot paradigm for wood decay fungi.</title>
        <authorList>
            <person name="Riley R."/>
            <person name="Salamov A.A."/>
            <person name="Brown D.W."/>
            <person name="Nagy L.G."/>
            <person name="Floudas D."/>
            <person name="Held B.W."/>
            <person name="Levasseur A."/>
            <person name="Lombard V."/>
            <person name="Morin E."/>
            <person name="Otillar R."/>
            <person name="Lindquist E.A."/>
            <person name="Sun H."/>
            <person name="LaButti K.M."/>
            <person name="Schmutz J."/>
            <person name="Jabbour D."/>
            <person name="Luo H."/>
            <person name="Baker S.E."/>
            <person name="Pisabarro A.G."/>
            <person name="Walton J.D."/>
            <person name="Blanchette R.A."/>
            <person name="Henrissat B."/>
            <person name="Martin F."/>
            <person name="Cullen D."/>
            <person name="Hibbett D.S."/>
            <person name="Grigoriev I.V."/>
        </authorList>
    </citation>
    <scope>NUCLEOTIDE SEQUENCE [LARGE SCALE GENOMIC DNA]</scope>
    <source>
        <strain evidence="2">FD-172 SS1</strain>
    </source>
</reference>
<evidence type="ECO:0000313" key="2">
    <source>
        <dbReference type="Proteomes" id="UP000027195"/>
    </source>
</evidence>
<sequence>MALSLTRRLFNVCPPHGCHPLILDLWLDAVHRSGALSTGRDTPDIRSLAALCRVLRAAVDEPPAIEPKDWRDLSLSQARRSLPSDQGHLLAELLEGVVLAVYKDLDLPPGPWFILGDVTCWKSEKWPKNGWRYEAENCEIP</sequence>
<keyword evidence="2" id="KW-1185">Reference proteome</keyword>